<name>W8RT91_9RHOB</name>
<dbReference type="Proteomes" id="UP000019593">
    <property type="component" value="Chromosome"/>
</dbReference>
<dbReference type="STRING" id="1294273.roselon_02053"/>
<dbReference type="PATRIC" id="fig|1294273.3.peg.2025"/>
<dbReference type="AlphaFoldDB" id="W8RT91"/>
<dbReference type="Pfam" id="PF04577">
    <property type="entry name" value="Glyco_transf_61"/>
    <property type="match status" value="1"/>
</dbReference>
<dbReference type="HOGENOM" id="CLU_051337_0_0_5"/>
<keyword evidence="3" id="KW-1185">Reference proteome</keyword>
<accession>W8RT91</accession>
<gene>
    <name evidence="2" type="ORF">roselon_02053</name>
</gene>
<reference evidence="2 3" key="1">
    <citation type="submission" date="2013-03" db="EMBL/GenBank/DDBJ databases">
        <authorList>
            <person name="Fiebig A."/>
            <person name="Goeker M."/>
            <person name="Klenk H.-P.P."/>
        </authorList>
    </citation>
    <scope>NUCLEOTIDE SEQUENCE [LARGE SCALE GENOMIC DNA]</scope>
    <source>
        <strain evidence="3">DSM 19469</strain>
    </source>
</reference>
<sequence length="374" mass="41059">MPLDFDPLAPMAWQAGFHRDVTLVPWGENPVRGAKRAAGLFDATGAFMPEGQCWRYRAGPITVPPVPPAEMGQIERLEGRWLFGGLCYGHFGHFLVESSTRLWALDALDGIEGIVFYPKQQLTHERRQFRHLLPFFAAMGLEHLAIRAPQKPVVIDELAVPPPGFGMEEMMAGRPEFRAWMRDNLGAAIAADGPEAVYVSRSRLPSKRGSVLMEDRLEHLMEAAGYTVIHPQEHPLEQQIALWKAARRIVSLDGSALHLAAMVVDPATQVAILNRGPSQNIEDYILQFNHFAGIAPLRVEAINGFFSRAGKRVKKRETYATLDFPSAGAQLAAAGFIPSAEGWSAPTADTVASAAAEAEADLGEPLARHEMTWA</sequence>
<evidence type="ECO:0000313" key="3">
    <source>
        <dbReference type="Proteomes" id="UP000019593"/>
    </source>
</evidence>
<dbReference type="KEGG" id="red:roselon_02053"/>
<dbReference type="EMBL" id="CP004372">
    <property type="protein sequence ID" value="AHM04404.1"/>
    <property type="molecule type" value="Genomic_DNA"/>
</dbReference>
<evidence type="ECO:0000313" key="2">
    <source>
        <dbReference type="EMBL" id="AHM04404.1"/>
    </source>
</evidence>
<dbReference type="InterPro" id="IPR049625">
    <property type="entry name" value="Glyco_transf_61_cat"/>
</dbReference>
<feature type="domain" description="Glycosyltransferase 61 catalytic" evidence="1">
    <location>
        <begin position="91"/>
        <end position="268"/>
    </location>
</feature>
<evidence type="ECO:0000259" key="1">
    <source>
        <dbReference type="Pfam" id="PF04577"/>
    </source>
</evidence>
<dbReference type="GO" id="GO:0016757">
    <property type="term" value="F:glycosyltransferase activity"/>
    <property type="evidence" value="ECO:0007669"/>
    <property type="project" value="InterPro"/>
</dbReference>
<organism evidence="2 3">
    <name type="scientific">Roseicyclus elongatus DSM 19469</name>
    <dbReference type="NCBI Taxonomy" id="1294273"/>
    <lineage>
        <taxon>Bacteria</taxon>
        <taxon>Pseudomonadati</taxon>
        <taxon>Pseudomonadota</taxon>
        <taxon>Alphaproteobacteria</taxon>
        <taxon>Rhodobacterales</taxon>
        <taxon>Roseobacteraceae</taxon>
        <taxon>Roseicyclus</taxon>
    </lineage>
</organism>
<dbReference type="eggNOG" id="COG4421">
    <property type="taxonomic scope" value="Bacteria"/>
</dbReference>
<protein>
    <recommendedName>
        <fullName evidence="1">Glycosyltransferase 61 catalytic domain-containing protein</fullName>
    </recommendedName>
</protein>
<proteinExistence type="predicted"/>